<keyword evidence="4" id="KW-1185">Reference proteome</keyword>
<evidence type="ECO:0000259" key="2">
    <source>
        <dbReference type="Pfam" id="PF00582"/>
    </source>
</evidence>
<dbReference type="Pfam" id="PF00582">
    <property type="entry name" value="Usp"/>
    <property type="match status" value="1"/>
</dbReference>
<feature type="domain" description="UspA" evidence="2">
    <location>
        <begin position="1"/>
        <end position="158"/>
    </location>
</feature>
<evidence type="ECO:0000313" key="3">
    <source>
        <dbReference type="EMBL" id="MBE9068522.1"/>
    </source>
</evidence>
<dbReference type="CDD" id="cd00293">
    <property type="entry name" value="USP-like"/>
    <property type="match status" value="1"/>
</dbReference>
<dbReference type="InterPro" id="IPR006016">
    <property type="entry name" value="UspA"/>
</dbReference>
<dbReference type="PANTHER" id="PTHR46268">
    <property type="entry name" value="STRESS RESPONSE PROTEIN NHAX"/>
    <property type="match status" value="1"/>
</dbReference>
<comment type="similarity">
    <text evidence="1">Belongs to the universal stress protein A family.</text>
</comment>
<evidence type="ECO:0000256" key="1">
    <source>
        <dbReference type="ARBA" id="ARBA00008791"/>
    </source>
</evidence>
<dbReference type="AlphaFoldDB" id="A0A928ZW09"/>
<name>A0A928ZW09_LEPEC</name>
<sequence>MFTKILVALDHGDTCGDLFQKSLQLAQSTGAKLLFLSVLTPDGGGNLPLPDNSGLTSFNVGMQESLWDVYLKSYREYEEAATERLRNFVDRATDAGVSSEFKQLNSDVGRAICEQAKAWSADLVMVGSHGRKGLGEMLLGSVSNYVMHHAPCSVLVVHEPEEPNGNEKITEEIMVEQS</sequence>
<proteinExistence type="inferred from homology"/>
<dbReference type="RefSeq" id="WP_193994468.1">
    <property type="nucleotide sequence ID" value="NZ_JADEXP010000176.1"/>
</dbReference>
<dbReference type="EMBL" id="JADEXP010000176">
    <property type="protein sequence ID" value="MBE9068522.1"/>
    <property type="molecule type" value="Genomic_DNA"/>
</dbReference>
<dbReference type="InterPro" id="IPR006015">
    <property type="entry name" value="Universal_stress_UspA"/>
</dbReference>
<comment type="caution">
    <text evidence="3">The sequence shown here is derived from an EMBL/GenBank/DDBJ whole genome shotgun (WGS) entry which is preliminary data.</text>
</comment>
<evidence type="ECO:0000313" key="4">
    <source>
        <dbReference type="Proteomes" id="UP000615026"/>
    </source>
</evidence>
<dbReference type="PRINTS" id="PR01438">
    <property type="entry name" value="UNVRSLSTRESS"/>
</dbReference>
<dbReference type="SUPFAM" id="SSF52402">
    <property type="entry name" value="Adenine nucleotide alpha hydrolases-like"/>
    <property type="match status" value="1"/>
</dbReference>
<organism evidence="3 4">
    <name type="scientific">Leptolyngbya cf. ectocarpi LEGE 11479</name>
    <dbReference type="NCBI Taxonomy" id="1828722"/>
    <lineage>
        <taxon>Bacteria</taxon>
        <taxon>Bacillati</taxon>
        <taxon>Cyanobacteriota</taxon>
        <taxon>Cyanophyceae</taxon>
        <taxon>Leptolyngbyales</taxon>
        <taxon>Leptolyngbyaceae</taxon>
        <taxon>Leptolyngbya group</taxon>
        <taxon>Leptolyngbya</taxon>
    </lineage>
</organism>
<gene>
    <name evidence="3" type="ORF">IQ260_17885</name>
</gene>
<dbReference type="Proteomes" id="UP000615026">
    <property type="component" value="Unassembled WGS sequence"/>
</dbReference>
<accession>A0A928ZW09</accession>
<dbReference type="PANTHER" id="PTHR46268:SF8">
    <property type="entry name" value="UNIVERSAL STRESS PROTEIN SLL1388"/>
    <property type="match status" value="1"/>
</dbReference>
<dbReference type="InterPro" id="IPR014729">
    <property type="entry name" value="Rossmann-like_a/b/a_fold"/>
</dbReference>
<protein>
    <submittedName>
        <fullName evidence="3">Universal stress protein</fullName>
    </submittedName>
</protein>
<reference evidence="3" key="1">
    <citation type="submission" date="2020-10" db="EMBL/GenBank/DDBJ databases">
        <authorList>
            <person name="Castelo-Branco R."/>
            <person name="Eusebio N."/>
            <person name="Adriana R."/>
            <person name="Vieira A."/>
            <person name="Brugerolle De Fraissinette N."/>
            <person name="Rezende De Castro R."/>
            <person name="Schneider M.P."/>
            <person name="Vasconcelos V."/>
            <person name="Leao P.N."/>
        </authorList>
    </citation>
    <scope>NUCLEOTIDE SEQUENCE</scope>
    <source>
        <strain evidence="3">LEGE 11479</strain>
    </source>
</reference>
<dbReference type="Gene3D" id="3.40.50.620">
    <property type="entry name" value="HUPs"/>
    <property type="match status" value="1"/>
</dbReference>